<organism evidence="1 2">
    <name type="scientific">Lactobacillus jensenii</name>
    <dbReference type="NCBI Taxonomy" id="109790"/>
    <lineage>
        <taxon>Bacteria</taxon>
        <taxon>Bacillati</taxon>
        <taxon>Bacillota</taxon>
        <taxon>Bacilli</taxon>
        <taxon>Lactobacillales</taxon>
        <taxon>Lactobacillaceae</taxon>
        <taxon>Lactobacillus</taxon>
    </lineage>
</organism>
<reference evidence="1 2" key="1">
    <citation type="submission" date="2024-04" db="EMBL/GenBank/DDBJ databases">
        <title>Three lactobacilli isolated from voided urine samples from females with type 2 diabetes.</title>
        <authorList>
            <person name="Kula A."/>
            <person name="Stegman N."/>
            <person name="Putonti C."/>
        </authorList>
    </citation>
    <scope>NUCLEOTIDE SEQUENCE [LARGE SCALE GENOMIC DNA]</scope>
    <source>
        <strain evidence="1 2">1855</strain>
    </source>
</reference>
<protein>
    <submittedName>
        <fullName evidence="1">Uncharacterized protein</fullName>
    </submittedName>
</protein>
<name>A0ABU9FIG4_LACJE</name>
<sequence>MLINGTIIKCVLDEEYACIEDYDKVKRDIINCQKFIEVKASNYSRFGKSYYLTQTPLVRSISIQDIEIFEQAQFYSKVEDTALYKEQLPILNNNIEKCKKVFKSKYLTSKVSVDSYKNVILAKIYSNYKYLGCVDVTGLVDIKTNEDEVNYSLLNSENSFYYLK</sequence>
<evidence type="ECO:0000313" key="2">
    <source>
        <dbReference type="Proteomes" id="UP001385848"/>
    </source>
</evidence>
<dbReference type="Proteomes" id="UP001385848">
    <property type="component" value="Unassembled WGS sequence"/>
</dbReference>
<proteinExistence type="predicted"/>
<dbReference type="EMBL" id="JBBVUL010000001">
    <property type="protein sequence ID" value="MEL0564435.1"/>
    <property type="molecule type" value="Genomic_DNA"/>
</dbReference>
<comment type="caution">
    <text evidence="1">The sequence shown here is derived from an EMBL/GenBank/DDBJ whole genome shotgun (WGS) entry which is preliminary data.</text>
</comment>
<keyword evidence="2" id="KW-1185">Reference proteome</keyword>
<evidence type="ECO:0000313" key="1">
    <source>
        <dbReference type="EMBL" id="MEL0564435.1"/>
    </source>
</evidence>
<dbReference type="RefSeq" id="WP_315689678.1">
    <property type="nucleotide sequence ID" value="NZ_JAVTXQ010000011.1"/>
</dbReference>
<accession>A0ABU9FIG4</accession>
<gene>
    <name evidence="1" type="ORF">AAC431_00650</name>
</gene>